<dbReference type="PANTHER" id="PTHR19879">
    <property type="entry name" value="TRANSCRIPTION INITIATION FACTOR TFIID"/>
    <property type="match status" value="1"/>
</dbReference>
<dbReference type="InterPro" id="IPR036770">
    <property type="entry name" value="Ankyrin_rpt-contain_sf"/>
</dbReference>
<gene>
    <name evidence="7" type="ORF">N7493_006296</name>
</gene>
<dbReference type="PROSITE" id="PS50297">
    <property type="entry name" value="ANK_REP_REGION"/>
    <property type="match status" value="3"/>
</dbReference>
<dbReference type="InterPro" id="IPR015943">
    <property type="entry name" value="WD40/YVTN_repeat-like_dom_sf"/>
</dbReference>
<keyword evidence="3" id="KW-0040">ANK repeat</keyword>
<dbReference type="PROSITE" id="PS50088">
    <property type="entry name" value="ANK_REPEAT"/>
    <property type="match status" value="3"/>
</dbReference>
<sequence>MGCFSAWKARARQTTRKRRDTKDDLNKRQAHTDHISVAPDSLHPALITPAPIIPSENHKAQPQSIISFAPQDLWHCAFEQLDPNEQDILRSSHQSISNERDENDPQPKIIVEQVIETTENIYEEYQQWGGIKMKRPMGGDVNLRKVAGNIINAALSVQDVITKAVACDPTGHAASAWAVISLGLTMTKNHHDRRIALFDSAEYLAEVLARCTYYEVNFFQPQCSDKMVRYGLIRVYKAILQYAANVEMAQKQHVGDKVLDSITAITSQRLEQGQSSIEKEEQKLCQSIQLDSFKRNEAAAEKILTAIDDKLRKSIDELRLNFGLPIAEGAILGFYENQRDNMSTCLEETRVDVLSTIWEWVESSESRFFWLNGMAGTGKSTIALTVAKSFQKKGQLGATFFFQKDNTQRGNAKMLMSTIAKQLMGQNHQLASKISDAIDKDSQIAAKAISEQFAKLLLQPLQTMTPDRTRVIVIVFDALDECTGGDLEIIFKLLPELQEIENMRLKIFMTSRPERHILQGIEKIRSYQNLQDLEELALHQVKTSIVEHDIRLFLRHRLSQIRETDPELRSTNWPTDDTIEKLVTKSVPLFIYAETVCLFIGDGGQQPQLSLDVILRSKEAPHEDQLGSMYQAVLKQLLNSKFDSDSNRRKKEFRDIVGVIVLLAVPLSVDALGRLLPDPISRGVVRYLLDKLRSVLSVPEDDHAPVSVLHESFREFVLHKASEFCVHEQEMHVTIASHCLRVMAQHLKRDICNLQKYGIQRADIDSQKITQYLPPELQYSCCYWVYHLERSGVFDTKKEISEETLLRFLQEYFLHWLEAMSLIGMLSETVEIIDKLQSVKQNTRNSTLSKFLFDAKRFLLRNLHMTETAPLQLYGSGLIFSPTESTVRKHFEEKRLKKVQTLPQVERLWNAELQTLEGHSDSVWSVAFSPDSQTVASGSDDKTIKLWDTKTGKELQTLEGHSDSVQSVAFSPDGQTVASGSSDMTIKLWDTKTGKELQTLEGHSHWVGSVTFSPDGQTVASGSDDKTIKLWDAKTGKELQTLEGHSDWVRSVAFSPDSQTVASGSNDTTIKLWDVKTGKELQTLEGHSYWVQSVAFSPDGQTVASGSDDKTIKLWDAKTGKELQTLEGHSHWVRSVAFSPDSQTVASGSDDKTIKLWDAKTGKELQTLEGHSSSKPNLSSTVLLEKGAYIEAKDEKFGRTPLAWAATNGHEAVVKLLLEQGAEIDVKDKRYGQTPLSRAVENGHKAMVKLLLENGADVEARDFEVGRTPLFWAASKGYEAVANLLLEKGAHIEAKDLDLAKHHPHGLQKGAIRQ</sequence>
<dbReference type="InterPro" id="IPR056884">
    <property type="entry name" value="NPHP3-like_N"/>
</dbReference>
<dbReference type="PROSITE" id="PS50082">
    <property type="entry name" value="WD_REPEATS_2"/>
    <property type="match status" value="6"/>
</dbReference>
<organism evidence="7 8">
    <name type="scientific">Penicillium malachiteum</name>
    <dbReference type="NCBI Taxonomy" id="1324776"/>
    <lineage>
        <taxon>Eukaryota</taxon>
        <taxon>Fungi</taxon>
        <taxon>Dikarya</taxon>
        <taxon>Ascomycota</taxon>
        <taxon>Pezizomycotina</taxon>
        <taxon>Eurotiomycetes</taxon>
        <taxon>Eurotiomycetidae</taxon>
        <taxon>Eurotiales</taxon>
        <taxon>Aspergillaceae</taxon>
        <taxon>Penicillium</taxon>
    </lineage>
</organism>
<feature type="repeat" description="ANK" evidence="3">
    <location>
        <begin position="1197"/>
        <end position="1229"/>
    </location>
</feature>
<feature type="repeat" description="WD" evidence="4">
    <location>
        <begin position="1084"/>
        <end position="1125"/>
    </location>
</feature>
<dbReference type="Pfam" id="PF00400">
    <property type="entry name" value="WD40"/>
    <property type="match status" value="1"/>
</dbReference>
<dbReference type="InterPro" id="IPR001680">
    <property type="entry name" value="WD40_rpt"/>
</dbReference>
<dbReference type="PROSITE" id="PS50837">
    <property type="entry name" value="NACHT"/>
    <property type="match status" value="1"/>
</dbReference>
<evidence type="ECO:0000256" key="1">
    <source>
        <dbReference type="ARBA" id="ARBA00022574"/>
    </source>
</evidence>
<proteinExistence type="predicted"/>
<protein>
    <recommendedName>
        <fullName evidence="6">NACHT domain-containing protein</fullName>
    </recommendedName>
</protein>
<feature type="domain" description="NACHT" evidence="6">
    <location>
        <begin position="367"/>
        <end position="513"/>
    </location>
</feature>
<feature type="repeat" description="WD" evidence="4">
    <location>
        <begin position="1000"/>
        <end position="1041"/>
    </location>
</feature>
<dbReference type="Pfam" id="PF24883">
    <property type="entry name" value="NPHP3_N"/>
    <property type="match status" value="1"/>
</dbReference>
<dbReference type="InterPro" id="IPR055442">
    <property type="entry name" value="Beta-prop_EML-like_2nd"/>
</dbReference>
<evidence type="ECO:0000256" key="2">
    <source>
        <dbReference type="ARBA" id="ARBA00022737"/>
    </source>
</evidence>
<keyword evidence="1 4" id="KW-0853">WD repeat</keyword>
<feature type="repeat" description="WD" evidence="4">
    <location>
        <begin position="1126"/>
        <end position="1167"/>
    </location>
</feature>
<dbReference type="InterPro" id="IPR036322">
    <property type="entry name" value="WD40_repeat_dom_sf"/>
</dbReference>
<accession>A0AAD6HKZ7</accession>
<dbReference type="Pfam" id="PF23414">
    <property type="entry name" value="Beta-prop_EML_2"/>
    <property type="match status" value="1"/>
</dbReference>
<evidence type="ECO:0000259" key="6">
    <source>
        <dbReference type="PROSITE" id="PS50837"/>
    </source>
</evidence>
<dbReference type="InterPro" id="IPR018391">
    <property type="entry name" value="PQQ_b-propeller_rpt"/>
</dbReference>
<keyword evidence="8" id="KW-1185">Reference proteome</keyword>
<dbReference type="Gene3D" id="2.130.10.10">
    <property type="entry name" value="YVTN repeat-like/Quinoprotein amine dehydrogenase"/>
    <property type="match status" value="3"/>
</dbReference>
<feature type="compositionally biased region" description="Basic and acidic residues" evidence="5">
    <location>
        <begin position="20"/>
        <end position="34"/>
    </location>
</feature>
<evidence type="ECO:0000313" key="8">
    <source>
        <dbReference type="Proteomes" id="UP001215712"/>
    </source>
</evidence>
<feature type="repeat" description="ANK" evidence="3">
    <location>
        <begin position="1231"/>
        <end position="1263"/>
    </location>
</feature>
<dbReference type="PROSITE" id="PS50294">
    <property type="entry name" value="WD_REPEATS_REGION"/>
    <property type="match status" value="6"/>
</dbReference>
<dbReference type="InterPro" id="IPR027417">
    <property type="entry name" value="P-loop_NTPase"/>
</dbReference>
<keyword evidence="2" id="KW-0677">Repeat</keyword>
<dbReference type="Gene3D" id="1.25.40.20">
    <property type="entry name" value="Ankyrin repeat-containing domain"/>
    <property type="match status" value="2"/>
</dbReference>
<dbReference type="PRINTS" id="PR00320">
    <property type="entry name" value="GPROTEINBRPT"/>
</dbReference>
<evidence type="ECO:0000256" key="4">
    <source>
        <dbReference type="PROSITE-ProRule" id="PRU00221"/>
    </source>
</evidence>
<evidence type="ECO:0000313" key="7">
    <source>
        <dbReference type="EMBL" id="KAJ5724568.1"/>
    </source>
</evidence>
<dbReference type="InterPro" id="IPR019775">
    <property type="entry name" value="WD40_repeat_CS"/>
</dbReference>
<dbReference type="InterPro" id="IPR020472">
    <property type="entry name" value="WD40_PAC1"/>
</dbReference>
<reference evidence="7" key="1">
    <citation type="journal article" date="2023" name="IMA Fungus">
        <title>Comparative genomic study of the Penicillium genus elucidates a diverse pangenome and 15 lateral gene transfer events.</title>
        <authorList>
            <person name="Petersen C."/>
            <person name="Sorensen T."/>
            <person name="Nielsen M.R."/>
            <person name="Sondergaard T.E."/>
            <person name="Sorensen J.L."/>
            <person name="Fitzpatrick D.A."/>
            <person name="Frisvad J.C."/>
            <person name="Nielsen K.L."/>
        </authorList>
    </citation>
    <scope>NUCLEOTIDE SEQUENCE</scope>
    <source>
        <strain evidence="7">IBT 17514</strain>
    </source>
</reference>
<dbReference type="SMART" id="SM00564">
    <property type="entry name" value="PQQ"/>
    <property type="match status" value="6"/>
</dbReference>
<feature type="repeat" description="ANK" evidence="3">
    <location>
        <begin position="1265"/>
        <end position="1297"/>
    </location>
</feature>
<dbReference type="SUPFAM" id="SSF48403">
    <property type="entry name" value="Ankyrin repeat"/>
    <property type="match status" value="1"/>
</dbReference>
<dbReference type="Proteomes" id="UP001215712">
    <property type="component" value="Unassembled WGS sequence"/>
</dbReference>
<dbReference type="Gene3D" id="3.40.50.300">
    <property type="entry name" value="P-loop containing nucleotide triphosphate hydrolases"/>
    <property type="match status" value="1"/>
</dbReference>
<comment type="caution">
    <text evidence="7">The sequence shown here is derived from an EMBL/GenBank/DDBJ whole genome shotgun (WGS) entry which is preliminary data.</text>
</comment>
<feature type="repeat" description="WD" evidence="4">
    <location>
        <begin position="916"/>
        <end position="957"/>
    </location>
</feature>
<dbReference type="InterPro" id="IPR002110">
    <property type="entry name" value="Ankyrin_rpt"/>
</dbReference>
<dbReference type="Pfam" id="PF12796">
    <property type="entry name" value="Ank_2"/>
    <property type="match status" value="1"/>
</dbReference>
<dbReference type="PROSITE" id="PS00678">
    <property type="entry name" value="WD_REPEATS_1"/>
    <property type="match status" value="6"/>
</dbReference>
<evidence type="ECO:0000256" key="3">
    <source>
        <dbReference type="PROSITE-ProRule" id="PRU00023"/>
    </source>
</evidence>
<dbReference type="SUPFAM" id="SSF52540">
    <property type="entry name" value="P-loop containing nucleoside triphosphate hydrolases"/>
    <property type="match status" value="1"/>
</dbReference>
<dbReference type="PRINTS" id="PR01415">
    <property type="entry name" value="ANKYRIN"/>
</dbReference>
<dbReference type="PANTHER" id="PTHR19879:SF9">
    <property type="entry name" value="TRANSCRIPTION INITIATION FACTOR TFIID SUBUNIT 5"/>
    <property type="match status" value="1"/>
</dbReference>
<dbReference type="SUPFAM" id="SSF50978">
    <property type="entry name" value="WD40 repeat-like"/>
    <property type="match status" value="1"/>
</dbReference>
<reference evidence="7" key="2">
    <citation type="submission" date="2023-01" db="EMBL/GenBank/DDBJ databases">
        <authorList>
            <person name="Petersen C."/>
        </authorList>
    </citation>
    <scope>NUCLEOTIDE SEQUENCE</scope>
    <source>
        <strain evidence="7">IBT 17514</strain>
    </source>
</reference>
<feature type="repeat" description="WD" evidence="4">
    <location>
        <begin position="1042"/>
        <end position="1083"/>
    </location>
</feature>
<dbReference type="CDD" id="cd00200">
    <property type="entry name" value="WD40"/>
    <property type="match status" value="1"/>
</dbReference>
<dbReference type="Pfam" id="PF00023">
    <property type="entry name" value="Ank"/>
    <property type="match status" value="1"/>
</dbReference>
<dbReference type="EMBL" id="JAQJAN010000008">
    <property type="protein sequence ID" value="KAJ5724568.1"/>
    <property type="molecule type" value="Genomic_DNA"/>
</dbReference>
<dbReference type="InterPro" id="IPR007111">
    <property type="entry name" value="NACHT_NTPase"/>
</dbReference>
<feature type="compositionally biased region" description="Basic residues" evidence="5">
    <location>
        <begin position="9"/>
        <end position="19"/>
    </location>
</feature>
<feature type="region of interest" description="Disordered" evidence="5">
    <location>
        <begin position="9"/>
        <end position="43"/>
    </location>
</feature>
<name>A0AAD6HKZ7_9EURO</name>
<feature type="repeat" description="WD" evidence="4">
    <location>
        <begin position="958"/>
        <end position="999"/>
    </location>
</feature>
<evidence type="ECO:0000256" key="5">
    <source>
        <dbReference type="SAM" id="MobiDB-lite"/>
    </source>
</evidence>
<dbReference type="SMART" id="SM00320">
    <property type="entry name" value="WD40"/>
    <property type="match status" value="6"/>
</dbReference>
<dbReference type="SMART" id="SM00248">
    <property type="entry name" value="ANK"/>
    <property type="match status" value="3"/>
</dbReference>